<comment type="domain">
    <text evidence="8">The DHHC domain is required for palmitoyltransferase activity.</text>
</comment>
<feature type="transmembrane region" description="Helical" evidence="8">
    <location>
        <begin position="473"/>
        <end position="491"/>
    </location>
</feature>
<dbReference type="PROSITE" id="PS50088">
    <property type="entry name" value="ANK_REPEAT"/>
    <property type="match status" value="2"/>
</dbReference>
<dbReference type="PANTHER" id="PTHR24161:SF118">
    <property type="entry name" value="PALMITOYLTRANSFERASE"/>
    <property type="match status" value="1"/>
</dbReference>
<evidence type="ECO:0000313" key="12">
    <source>
        <dbReference type="RefSeq" id="XP_013407384.1"/>
    </source>
</evidence>
<proteinExistence type="inferred from homology"/>
<reference evidence="12" key="1">
    <citation type="submission" date="2025-08" db="UniProtKB">
        <authorList>
            <consortium name="RefSeq"/>
        </authorList>
    </citation>
    <scope>IDENTIFICATION</scope>
    <source>
        <tissue evidence="12">Gonads</tissue>
    </source>
</reference>
<dbReference type="Pfam" id="PF01529">
    <property type="entry name" value="DHHC"/>
    <property type="match status" value="1"/>
</dbReference>
<dbReference type="InterPro" id="IPR036770">
    <property type="entry name" value="Ankyrin_rpt-contain_sf"/>
</dbReference>
<feature type="transmembrane region" description="Helical" evidence="8">
    <location>
        <begin position="636"/>
        <end position="663"/>
    </location>
</feature>
<comment type="similarity">
    <text evidence="8">Belongs to the DHHC palmitoyltransferase family.</text>
</comment>
<dbReference type="GO" id="GO:0019706">
    <property type="term" value="F:protein-cysteine S-palmitoyltransferase activity"/>
    <property type="evidence" value="ECO:0007669"/>
    <property type="project" value="UniProtKB-EC"/>
</dbReference>
<evidence type="ECO:0000256" key="8">
    <source>
        <dbReference type="RuleBase" id="RU079119"/>
    </source>
</evidence>
<dbReference type="SMART" id="SM00248">
    <property type="entry name" value="ANK"/>
    <property type="match status" value="5"/>
</dbReference>
<dbReference type="GeneID" id="106171535"/>
<dbReference type="Gene3D" id="1.25.40.20">
    <property type="entry name" value="Ankyrin repeat-containing domain"/>
    <property type="match status" value="2"/>
</dbReference>
<evidence type="ECO:0000256" key="9">
    <source>
        <dbReference type="SAM" id="MobiDB-lite"/>
    </source>
</evidence>
<keyword evidence="2 8" id="KW-0812">Transmembrane</keyword>
<feature type="transmembrane region" description="Helical" evidence="8">
    <location>
        <begin position="539"/>
        <end position="560"/>
    </location>
</feature>
<comment type="subcellular location">
    <subcellularLocation>
        <location evidence="1">Membrane</location>
        <topology evidence="1">Multi-pass membrane protein</topology>
    </subcellularLocation>
</comment>
<sequence length="756" mass="82243">MASHGHSHGGGQCNHSHGGGGFPQGMAGIPQGLLPGGHSHGGGGIGQTGMGGIPGMVPMGGLPMPAMGGFPIPGQMGGGIPMPSVGKMGGMPMPRVGNMSMPAGVRQMGGMPVGQTFPMQGIQMQGSPMSQGGTGAAGGPVPGAMQVQMPPQMALLSQMMAQDSSDPAEEVDIFEALDAARSSLNSVAHTCGEPGSVCAASHGSQEEVKKKMAAGQKIMKLLMKNPAVIDQKDKRGNTPLHHALKNDQTNFATLMVQFGADPNVRNDLEETPVHLACQCGDLKLVHVLRQCGGDITAKDAEMRTCLHHAARGGHVPTIHYLSTYCGLSLRDLNKDQQSLLHICCEREHIDAVKYLLKHDRSDVRQADSEGTTPLHITAQRGNGFLSWMLLQKNGTHQLQSKNREGLTPVELAQRGQTQRHKELAPVLVSLAKYKLNMRPSLPWSIYLWNATWPFLIHHTVLLLLWLVPVLSDWLAGLLMLVVTLNLGYRVLGKTSHRLSHISKMPNHLQASTLILGVLESLLLFCTEVLPTLWTAGDRILVVVSAVMVTGLVYIHGRILLVDPGFVMVSKMKPEGNTCYTLQDLVEGPFPVSAWCHICELIPSKPTKHCKLCERCCHKMDHHCLFTMKCVGHNNHLLFVSFLIYMGLCNFAFVIEAFVYLAVIHPEVSGQWGLVTVACIGHPWLFSAMVLNLLLGAWMVYNLVNSLRLVSKGYTYVFRPKNPGHICGLNFSDQMMNTWHFITGHPEKIVKDPFYTM</sequence>
<keyword evidence="8" id="KW-0808">Transferase</keyword>
<evidence type="ECO:0000256" key="7">
    <source>
        <dbReference type="PROSITE-ProRule" id="PRU00023"/>
    </source>
</evidence>
<feature type="region of interest" description="Disordered" evidence="9">
    <location>
        <begin position="1"/>
        <end position="52"/>
    </location>
</feature>
<feature type="transmembrane region" description="Helical" evidence="8">
    <location>
        <begin position="512"/>
        <end position="533"/>
    </location>
</feature>
<keyword evidence="6 8" id="KW-0472">Membrane</keyword>
<dbReference type="PROSITE" id="PS50216">
    <property type="entry name" value="DHHC"/>
    <property type="match status" value="1"/>
</dbReference>
<accession>A0A1S3JBX2</accession>
<dbReference type="PROSITE" id="PS50297">
    <property type="entry name" value="ANK_REP_REGION"/>
    <property type="match status" value="2"/>
</dbReference>
<dbReference type="InterPro" id="IPR001594">
    <property type="entry name" value="Palmitoyltrfase_DHHC"/>
</dbReference>
<evidence type="ECO:0000256" key="1">
    <source>
        <dbReference type="ARBA" id="ARBA00004141"/>
    </source>
</evidence>
<dbReference type="KEGG" id="lak:106171535"/>
<feature type="compositionally biased region" description="Gly residues" evidence="9">
    <location>
        <begin position="8"/>
        <end position="23"/>
    </location>
</feature>
<dbReference type="GO" id="GO:0016020">
    <property type="term" value="C:membrane"/>
    <property type="evidence" value="ECO:0007669"/>
    <property type="project" value="UniProtKB-SubCell"/>
</dbReference>
<evidence type="ECO:0000256" key="3">
    <source>
        <dbReference type="ARBA" id="ARBA00022737"/>
    </source>
</evidence>
<evidence type="ECO:0000256" key="2">
    <source>
        <dbReference type="ARBA" id="ARBA00022692"/>
    </source>
</evidence>
<dbReference type="Proteomes" id="UP000085678">
    <property type="component" value="Unplaced"/>
</dbReference>
<comment type="catalytic activity">
    <reaction evidence="8">
        <text>L-cysteinyl-[protein] + hexadecanoyl-CoA = S-hexadecanoyl-L-cysteinyl-[protein] + CoA</text>
        <dbReference type="Rhea" id="RHEA:36683"/>
        <dbReference type="Rhea" id="RHEA-COMP:10131"/>
        <dbReference type="Rhea" id="RHEA-COMP:11032"/>
        <dbReference type="ChEBI" id="CHEBI:29950"/>
        <dbReference type="ChEBI" id="CHEBI:57287"/>
        <dbReference type="ChEBI" id="CHEBI:57379"/>
        <dbReference type="ChEBI" id="CHEBI:74151"/>
        <dbReference type="EC" id="2.3.1.225"/>
    </reaction>
</comment>
<feature type="compositionally biased region" description="Gly residues" evidence="9">
    <location>
        <begin position="34"/>
        <end position="52"/>
    </location>
</feature>
<dbReference type="SUPFAM" id="SSF48403">
    <property type="entry name" value="Ankyrin repeat"/>
    <property type="match status" value="1"/>
</dbReference>
<evidence type="ECO:0000256" key="4">
    <source>
        <dbReference type="ARBA" id="ARBA00022989"/>
    </source>
</evidence>
<gene>
    <name evidence="12" type="primary">LOC106171535</name>
</gene>
<dbReference type="RefSeq" id="XP_013407384.1">
    <property type="nucleotide sequence ID" value="XM_013551930.1"/>
</dbReference>
<keyword evidence="8" id="KW-0012">Acyltransferase</keyword>
<keyword evidence="4 8" id="KW-1133">Transmembrane helix</keyword>
<organism evidence="11 12">
    <name type="scientific">Lingula anatina</name>
    <name type="common">Brachiopod</name>
    <name type="synonym">Lingula unguis</name>
    <dbReference type="NCBI Taxonomy" id="7574"/>
    <lineage>
        <taxon>Eukaryota</taxon>
        <taxon>Metazoa</taxon>
        <taxon>Spiralia</taxon>
        <taxon>Lophotrochozoa</taxon>
        <taxon>Brachiopoda</taxon>
        <taxon>Linguliformea</taxon>
        <taxon>Lingulata</taxon>
        <taxon>Lingulida</taxon>
        <taxon>Linguloidea</taxon>
        <taxon>Lingulidae</taxon>
        <taxon>Lingula</taxon>
    </lineage>
</organism>
<feature type="repeat" description="ANK" evidence="7">
    <location>
        <begin position="235"/>
        <end position="267"/>
    </location>
</feature>
<dbReference type="InParanoid" id="A0A1S3JBX2"/>
<evidence type="ECO:0000256" key="5">
    <source>
        <dbReference type="ARBA" id="ARBA00023043"/>
    </source>
</evidence>
<keyword evidence="5 7" id="KW-0040">ANK repeat</keyword>
<dbReference type="Pfam" id="PF13637">
    <property type="entry name" value="Ank_4"/>
    <property type="match status" value="1"/>
</dbReference>
<evidence type="ECO:0000313" key="11">
    <source>
        <dbReference type="Proteomes" id="UP000085678"/>
    </source>
</evidence>
<dbReference type="EC" id="2.3.1.225" evidence="8"/>
<name>A0A1S3JBX2_LINAN</name>
<dbReference type="InterPro" id="IPR002110">
    <property type="entry name" value="Ankyrin_rpt"/>
</dbReference>
<evidence type="ECO:0000256" key="6">
    <source>
        <dbReference type="ARBA" id="ARBA00023136"/>
    </source>
</evidence>
<feature type="repeat" description="ANK" evidence="7">
    <location>
        <begin position="268"/>
        <end position="300"/>
    </location>
</feature>
<evidence type="ECO:0000259" key="10">
    <source>
        <dbReference type="Pfam" id="PF01529"/>
    </source>
</evidence>
<feature type="domain" description="Palmitoyltransferase DHHC" evidence="10">
    <location>
        <begin position="593"/>
        <end position="715"/>
    </location>
</feature>
<keyword evidence="11" id="KW-1185">Reference proteome</keyword>
<dbReference type="PANTHER" id="PTHR24161">
    <property type="entry name" value="ANK_REP_REGION DOMAIN-CONTAINING PROTEIN-RELATED"/>
    <property type="match status" value="1"/>
</dbReference>
<dbReference type="AlphaFoldDB" id="A0A1S3JBX2"/>
<protein>
    <recommendedName>
        <fullName evidence="8">Palmitoyltransferase</fullName>
        <ecNumber evidence="8">2.3.1.225</ecNumber>
    </recommendedName>
</protein>
<dbReference type="Pfam" id="PF12796">
    <property type="entry name" value="Ank_2"/>
    <property type="match status" value="1"/>
</dbReference>
<feature type="transmembrane region" description="Helical" evidence="8">
    <location>
        <begin position="683"/>
        <end position="703"/>
    </location>
</feature>
<keyword evidence="3" id="KW-0677">Repeat</keyword>
<dbReference type="OrthoDB" id="194358at2759"/>